<evidence type="ECO:0000313" key="5">
    <source>
        <dbReference type="Proteomes" id="UP001180020"/>
    </source>
</evidence>
<organism evidence="4 5">
    <name type="scientific">Acorus calamus</name>
    <name type="common">Sweet flag</name>
    <dbReference type="NCBI Taxonomy" id="4465"/>
    <lineage>
        <taxon>Eukaryota</taxon>
        <taxon>Viridiplantae</taxon>
        <taxon>Streptophyta</taxon>
        <taxon>Embryophyta</taxon>
        <taxon>Tracheophyta</taxon>
        <taxon>Spermatophyta</taxon>
        <taxon>Magnoliopsida</taxon>
        <taxon>Liliopsida</taxon>
        <taxon>Acoraceae</taxon>
        <taxon>Acorus</taxon>
    </lineage>
</organism>
<dbReference type="Pfam" id="PF13041">
    <property type="entry name" value="PPR_2"/>
    <property type="match status" value="1"/>
</dbReference>
<dbReference type="Gene3D" id="1.25.40.10">
    <property type="entry name" value="Tetratricopeptide repeat domain"/>
    <property type="match status" value="1"/>
</dbReference>
<dbReference type="EMBL" id="JAUJYO010000013">
    <property type="protein sequence ID" value="KAK1300313.1"/>
    <property type="molecule type" value="Genomic_DNA"/>
</dbReference>
<evidence type="ECO:0000256" key="3">
    <source>
        <dbReference type="PROSITE-ProRule" id="PRU00708"/>
    </source>
</evidence>
<gene>
    <name evidence="4" type="ORF">QJS10_CPB13g01599</name>
</gene>
<keyword evidence="2" id="KW-0677">Repeat</keyword>
<dbReference type="InterPro" id="IPR002885">
    <property type="entry name" value="PPR_rpt"/>
</dbReference>
<keyword evidence="5" id="KW-1185">Reference proteome</keyword>
<name>A0AAV9DGQ9_ACOCL</name>
<accession>A0AAV9DGQ9</accession>
<reference evidence="4" key="2">
    <citation type="submission" date="2023-06" db="EMBL/GenBank/DDBJ databases">
        <authorList>
            <person name="Ma L."/>
            <person name="Liu K.-W."/>
            <person name="Li Z."/>
            <person name="Hsiao Y.-Y."/>
            <person name="Qi Y."/>
            <person name="Fu T."/>
            <person name="Tang G."/>
            <person name="Zhang D."/>
            <person name="Sun W.-H."/>
            <person name="Liu D.-K."/>
            <person name="Li Y."/>
            <person name="Chen G.-Z."/>
            <person name="Liu X.-D."/>
            <person name="Liao X.-Y."/>
            <person name="Jiang Y.-T."/>
            <person name="Yu X."/>
            <person name="Hao Y."/>
            <person name="Huang J."/>
            <person name="Zhao X.-W."/>
            <person name="Ke S."/>
            <person name="Chen Y.-Y."/>
            <person name="Wu W.-L."/>
            <person name="Hsu J.-L."/>
            <person name="Lin Y.-F."/>
            <person name="Huang M.-D."/>
            <person name="Li C.-Y."/>
            <person name="Huang L."/>
            <person name="Wang Z.-W."/>
            <person name="Zhao X."/>
            <person name="Zhong W.-Y."/>
            <person name="Peng D.-H."/>
            <person name="Ahmad S."/>
            <person name="Lan S."/>
            <person name="Zhang J.-S."/>
            <person name="Tsai W.-C."/>
            <person name="Van De Peer Y."/>
            <person name="Liu Z.-J."/>
        </authorList>
    </citation>
    <scope>NUCLEOTIDE SEQUENCE</scope>
    <source>
        <strain evidence="4">CP</strain>
        <tissue evidence="4">Leaves</tissue>
    </source>
</reference>
<dbReference type="Proteomes" id="UP001180020">
    <property type="component" value="Unassembled WGS sequence"/>
</dbReference>
<feature type="repeat" description="PPR" evidence="3">
    <location>
        <begin position="215"/>
        <end position="249"/>
    </location>
</feature>
<evidence type="ECO:0000256" key="2">
    <source>
        <dbReference type="ARBA" id="ARBA00022737"/>
    </source>
</evidence>
<evidence type="ECO:0000313" key="4">
    <source>
        <dbReference type="EMBL" id="KAK1300313.1"/>
    </source>
</evidence>
<proteinExistence type="inferred from homology"/>
<dbReference type="InterPro" id="IPR011990">
    <property type="entry name" value="TPR-like_helical_dom_sf"/>
</dbReference>
<reference evidence="4" key="1">
    <citation type="journal article" date="2023" name="Nat. Commun.">
        <title>Diploid and tetraploid genomes of Acorus and the evolution of monocots.</title>
        <authorList>
            <person name="Ma L."/>
            <person name="Liu K.W."/>
            <person name="Li Z."/>
            <person name="Hsiao Y.Y."/>
            <person name="Qi Y."/>
            <person name="Fu T."/>
            <person name="Tang G.D."/>
            <person name="Zhang D."/>
            <person name="Sun W.H."/>
            <person name="Liu D.K."/>
            <person name="Li Y."/>
            <person name="Chen G.Z."/>
            <person name="Liu X.D."/>
            <person name="Liao X.Y."/>
            <person name="Jiang Y.T."/>
            <person name="Yu X."/>
            <person name="Hao Y."/>
            <person name="Huang J."/>
            <person name="Zhao X.W."/>
            <person name="Ke S."/>
            <person name="Chen Y.Y."/>
            <person name="Wu W.L."/>
            <person name="Hsu J.L."/>
            <person name="Lin Y.F."/>
            <person name="Huang M.D."/>
            <person name="Li C.Y."/>
            <person name="Huang L."/>
            <person name="Wang Z.W."/>
            <person name="Zhao X."/>
            <person name="Zhong W.Y."/>
            <person name="Peng D.H."/>
            <person name="Ahmad S."/>
            <person name="Lan S."/>
            <person name="Zhang J.S."/>
            <person name="Tsai W.C."/>
            <person name="Van de Peer Y."/>
            <person name="Liu Z.J."/>
        </authorList>
    </citation>
    <scope>NUCLEOTIDE SEQUENCE</scope>
    <source>
        <strain evidence="4">CP</strain>
    </source>
</reference>
<evidence type="ECO:0000256" key="1">
    <source>
        <dbReference type="ARBA" id="ARBA00007626"/>
    </source>
</evidence>
<evidence type="ECO:0008006" key="6">
    <source>
        <dbReference type="Google" id="ProtNLM"/>
    </source>
</evidence>
<dbReference type="PROSITE" id="PS51375">
    <property type="entry name" value="PPR"/>
    <property type="match status" value="1"/>
</dbReference>
<sequence>MLFTPSVRAYRTLRTTSPKLRLFLHRHLSIPHSDSSIETLICESLRSDPLKLEPIVSDPQLFLRALRSIRARPVIVVRFFRWAEAHPRFDRAGSTAAFVAVLEILAASGFVGPARSFVDRALSLGLHGVVDLLIERRGAVSEAALKLLLDLVLYVYGKNSMTRRSLSTFYKMVYNGLAPDVKYCNWLLRNLRDEGLSDMASAVYEVMVHNGIGPSIITYNTMLDLYCKEGELWRALDLLSEMQKNGVSPSSITYNVLINGLSKSGKLG</sequence>
<dbReference type="PANTHER" id="PTHR47936:SF1">
    <property type="entry name" value="PENTATRICOPEPTIDE REPEAT-CONTAINING PROTEIN GUN1, CHLOROPLASTIC"/>
    <property type="match status" value="1"/>
</dbReference>
<dbReference type="AlphaFoldDB" id="A0AAV9DGQ9"/>
<comment type="similarity">
    <text evidence="1">Belongs to the PPR family. P subfamily.</text>
</comment>
<dbReference type="PANTHER" id="PTHR47936">
    <property type="entry name" value="PPR_LONG DOMAIN-CONTAINING PROTEIN"/>
    <property type="match status" value="1"/>
</dbReference>
<dbReference type="NCBIfam" id="TIGR00756">
    <property type="entry name" value="PPR"/>
    <property type="match status" value="1"/>
</dbReference>
<comment type="caution">
    <text evidence="4">The sequence shown here is derived from an EMBL/GenBank/DDBJ whole genome shotgun (WGS) entry which is preliminary data.</text>
</comment>
<protein>
    <recommendedName>
        <fullName evidence="6">Pentatricopeptide repeat-containing protein</fullName>
    </recommendedName>
</protein>